<feature type="transmembrane region" description="Helical" evidence="21">
    <location>
        <begin position="2321"/>
        <end position="2339"/>
    </location>
</feature>
<dbReference type="InterPro" id="IPR027359">
    <property type="entry name" value="Volt_channel_dom_sf"/>
</dbReference>
<feature type="compositionally biased region" description="Polar residues" evidence="20">
    <location>
        <begin position="723"/>
        <end position="739"/>
    </location>
</feature>
<evidence type="ECO:0000259" key="23">
    <source>
        <dbReference type="PROSITE" id="PS50303"/>
    </source>
</evidence>
<feature type="transmembrane region" description="Helical" evidence="21">
    <location>
        <begin position="1718"/>
        <end position="1745"/>
    </location>
</feature>
<dbReference type="GO" id="GO:0098703">
    <property type="term" value="P:calcium ion import across plasma membrane"/>
    <property type="evidence" value="ECO:0007669"/>
    <property type="project" value="TreeGrafter"/>
</dbReference>
<feature type="transmembrane region" description="Helical" evidence="21">
    <location>
        <begin position="2086"/>
        <end position="2110"/>
    </location>
</feature>
<dbReference type="SMART" id="SM00025">
    <property type="entry name" value="Pumilio"/>
    <property type="match status" value="5"/>
</dbReference>
<feature type="transmembrane region" description="Helical" evidence="21">
    <location>
        <begin position="1139"/>
        <end position="1163"/>
    </location>
</feature>
<protein>
    <recommendedName>
        <fullName evidence="19">Calcium-channel protein CCH1</fullName>
    </recommendedName>
</protein>
<name>A0AAN6QVH8_9PEZI</name>
<dbReference type="FunFam" id="1.20.120.350:FF:000098">
    <property type="entry name" value="Calcium channel subunit Cch1"/>
    <property type="match status" value="1"/>
</dbReference>
<feature type="compositionally biased region" description="Low complexity" evidence="20">
    <location>
        <begin position="964"/>
        <end position="984"/>
    </location>
</feature>
<dbReference type="GO" id="GO:0005891">
    <property type="term" value="C:voltage-gated calcium channel complex"/>
    <property type="evidence" value="ECO:0007669"/>
    <property type="project" value="TreeGrafter"/>
</dbReference>
<dbReference type="PROSITE" id="PS50303">
    <property type="entry name" value="PUM_HD"/>
    <property type="match status" value="1"/>
</dbReference>
<feature type="region of interest" description="Disordered" evidence="20">
    <location>
        <begin position="835"/>
        <end position="1053"/>
    </location>
</feature>
<keyword evidence="7 21" id="KW-0812">Transmembrane</keyword>
<dbReference type="Pfam" id="PF08144">
    <property type="entry name" value="CPL"/>
    <property type="match status" value="1"/>
</dbReference>
<feature type="transmembrane region" description="Helical" evidence="21">
    <location>
        <begin position="2351"/>
        <end position="2372"/>
    </location>
</feature>
<keyword evidence="5" id="KW-0109">Calcium transport</keyword>
<feature type="transmembrane region" description="Helical" evidence="21">
    <location>
        <begin position="2407"/>
        <end position="2431"/>
    </location>
</feature>
<feature type="region of interest" description="Disordered" evidence="20">
    <location>
        <begin position="708"/>
        <end position="782"/>
    </location>
</feature>
<feature type="transmembrane region" description="Helical" evidence="21">
    <location>
        <begin position="1952"/>
        <end position="1974"/>
    </location>
</feature>
<feature type="compositionally biased region" description="Basic and acidic residues" evidence="20">
    <location>
        <begin position="652"/>
        <end position="666"/>
    </location>
</feature>
<keyword evidence="25" id="KW-1185">Reference proteome</keyword>
<comment type="caution">
    <text evidence="24">The sequence shown here is derived from an EMBL/GenBank/DDBJ whole genome shotgun (WGS) entry which is preliminary data.</text>
</comment>
<keyword evidence="15" id="KW-0407">Ion channel</keyword>
<feature type="compositionally biased region" description="Polar residues" evidence="20">
    <location>
        <begin position="2810"/>
        <end position="2819"/>
    </location>
</feature>
<dbReference type="InterPro" id="IPR012959">
    <property type="entry name" value="CPL_dom"/>
</dbReference>
<dbReference type="GO" id="GO:0005509">
    <property type="term" value="F:calcium ion binding"/>
    <property type="evidence" value="ECO:0007669"/>
    <property type="project" value="InterPro"/>
</dbReference>
<dbReference type="FunFam" id="1.20.120.350:FF:000063">
    <property type="entry name" value="Calcium channel subunit Cch1"/>
    <property type="match status" value="1"/>
</dbReference>
<feature type="compositionally biased region" description="Basic and acidic residues" evidence="20">
    <location>
        <begin position="16"/>
        <end position="32"/>
    </location>
</feature>
<dbReference type="PANTHER" id="PTHR45628:SF7">
    <property type="entry name" value="VOLTAGE-DEPENDENT CALCIUM CHANNEL TYPE A SUBUNIT ALPHA-1"/>
    <property type="match status" value="1"/>
</dbReference>
<evidence type="ECO:0000256" key="1">
    <source>
        <dbReference type="ARBA" id="ARBA00004651"/>
    </source>
</evidence>
<evidence type="ECO:0000256" key="7">
    <source>
        <dbReference type="ARBA" id="ARBA00022692"/>
    </source>
</evidence>
<dbReference type="InterPro" id="IPR005821">
    <property type="entry name" value="Ion_trans_dom"/>
</dbReference>
<feature type="region of interest" description="Disordered" evidence="20">
    <location>
        <begin position="2869"/>
        <end position="2946"/>
    </location>
</feature>
<feature type="compositionally biased region" description="Low complexity" evidence="20">
    <location>
        <begin position="2869"/>
        <end position="2884"/>
    </location>
</feature>
<dbReference type="Gene3D" id="1.20.120.350">
    <property type="entry name" value="Voltage-gated potassium channels. Chain C"/>
    <property type="match status" value="5"/>
</dbReference>
<evidence type="ECO:0000256" key="5">
    <source>
        <dbReference type="ARBA" id="ARBA00022568"/>
    </source>
</evidence>
<evidence type="ECO:0000313" key="24">
    <source>
        <dbReference type="EMBL" id="KAK0993796.1"/>
    </source>
</evidence>
<evidence type="ECO:0000256" key="3">
    <source>
        <dbReference type="ARBA" id="ARBA00022475"/>
    </source>
</evidence>
<feature type="transmembrane region" description="Helical" evidence="21">
    <location>
        <begin position="2289"/>
        <end position="2309"/>
    </location>
</feature>
<dbReference type="Proteomes" id="UP001175353">
    <property type="component" value="Unassembled WGS sequence"/>
</dbReference>
<evidence type="ECO:0000259" key="22">
    <source>
        <dbReference type="PROSITE" id="PS50222"/>
    </source>
</evidence>
<dbReference type="InterPro" id="IPR011989">
    <property type="entry name" value="ARM-like"/>
</dbReference>
<keyword evidence="9" id="KW-0106">Calcium</keyword>
<feature type="domain" description="EF-hand" evidence="22">
    <location>
        <begin position="2545"/>
        <end position="2580"/>
    </location>
</feature>
<dbReference type="SUPFAM" id="SSF47473">
    <property type="entry name" value="EF-hand"/>
    <property type="match status" value="1"/>
</dbReference>
<dbReference type="GO" id="GO:0003723">
    <property type="term" value="F:RNA binding"/>
    <property type="evidence" value="ECO:0007669"/>
    <property type="project" value="InterPro"/>
</dbReference>
<feature type="transmembrane region" description="Helical" evidence="21">
    <location>
        <begin position="1554"/>
        <end position="1572"/>
    </location>
</feature>
<feature type="region of interest" description="Disordered" evidence="20">
    <location>
        <begin position="648"/>
        <end position="670"/>
    </location>
</feature>
<feature type="transmembrane region" description="Helical" evidence="21">
    <location>
        <begin position="2501"/>
        <end position="2526"/>
    </location>
</feature>
<evidence type="ECO:0000256" key="20">
    <source>
        <dbReference type="SAM" id="MobiDB-lite"/>
    </source>
</evidence>
<evidence type="ECO:0000256" key="13">
    <source>
        <dbReference type="ARBA" id="ARBA00023136"/>
    </source>
</evidence>
<dbReference type="InterPro" id="IPR002048">
    <property type="entry name" value="EF_hand_dom"/>
</dbReference>
<evidence type="ECO:0000256" key="6">
    <source>
        <dbReference type="ARBA" id="ARBA00022673"/>
    </source>
</evidence>
<feature type="transmembrane region" description="Helical" evidence="21">
    <location>
        <begin position="1640"/>
        <end position="1665"/>
    </location>
</feature>
<feature type="transmembrane region" description="Helical" evidence="21">
    <location>
        <begin position="1446"/>
        <end position="1479"/>
    </location>
</feature>
<evidence type="ECO:0000256" key="11">
    <source>
        <dbReference type="ARBA" id="ARBA00022989"/>
    </source>
</evidence>
<evidence type="ECO:0000256" key="2">
    <source>
        <dbReference type="ARBA" id="ARBA00022448"/>
    </source>
</evidence>
<evidence type="ECO:0000256" key="14">
    <source>
        <dbReference type="ARBA" id="ARBA00023180"/>
    </source>
</evidence>
<sequence length="2946" mass="330143">MGGIKRKEAPVNVAEVPKKQRTVEHKKSKLDLAAEQEDEGDFGGFEEAEAAPTTQAPSTTADPNKKFKLDRSSAEAHAKQRQQARERKAAKPHADAIQRSKKIWERLRRKSHVPAAERKELVTELFDIITGRVIDFVFKHDSVRVIQCALKYADKTQRRIIVDELRADVKALAESRYGKFLVAKMVVEGDQAVRNIVVPEFYGHVKRLINHPEAGWIVDDCYRQIATSKQKTVMLREWYGTEFALANRDAQKSTEKLDDVTADLKVILEENPEKRRPILDFLHQIINAFIQKKLTGFTMLHDAMLQYMLALDPGSEPHTAFLDLMKADIETKAEAKDSNDASGGGDLFRNLAFTKSGSRLVCLALAYGTAKDRKIILRCFKDNVQLMAFDQYAKLVLVTGLDVPDDTKMSGKAIISELVAQGVEDEEQRLNTLDSVAVSLTARVPLLFPLAGAGAKWLLNEQDKAILDEVHAIRATTSKKDPELRRKGLLEYLSPPLLDFVTKRADVLVRSSFGCQVMTETLLEAHGEASVEQRAAAKKAVAQLAAGDPTEEGHVAHNAHAGRMLKTLVLGGAFDPTSKTTKLSEPRLGFAEVLYPIIREKLVEWACSPSSFVVVALLESEDVDKTVSGEVRTALQKGLKKIKAAAAAEEGALDKSKPKEGEEKTKAANGKVSGRYNRTIFKEATNVAAHPLTASTPGALILMASDDTAHRGQQSADPIPLQDLNSNGAQEQSLGVSNPESHRRTLSDRGRALFVRNRERTENRQYAPLNERSPSPPHAHARSGLLSPIAIVTSPSGEQQQIRDVDDEEHMSPVDDVGAFQAAIGFAGLSFSADFNSSDEEDHDSVEATPPRASRASRPILPSIRTMPDADDMVSVELRDGPSPFSPSSGLADEDDTVPLTDSARLRASTLAAPVTPTGQRHDRQRARATSNLSVRFFPSHSRSNSRLGDDLPNREDGSHYADSQLGSSPSSRNRSLSTSSGESRLQRTNKMLRNMSQRVVNVSNDSDMVDRDLRRKSPVRSHSHIPPPTTEDGDLSMDRTSAPRSPASEKAHSPIIEPVTTAELPVIDRNPLRGKSLGVFPPDSPVRNRLLKLLVHPFFESFILFLIVVQTVVLAVQDANSVSNHPRPTSWGNTWQDFTILAIFCVYTVEIAVKVVVSGFILNPREYSTIDRSISLRKALANKANDLFALQRKPSVRRGADGPSTTQDPPSLLRSFTAQTFEDVPGGSRQAQKLRLAHRAFLRHSFNRLDFLAVVSFWISFLLAATGIESQHHFYLFRMLSCLRIVRLLGITSGTSVILRSLKRAAPTLLNVAFLILFFWLLFAIIGVQSFKSSLRRTCIWNWQQQMYPDQPEYYLNQTSPITFCGGWLANNGTAIPWLTSDGAWGGEGSKGYLCPPNSFCVEGENPYNGTVSFDNIFQSTQMVFVIMTSNTFSDIMYYLTNSDYLAAALFFAFGIIILSLWLLNLLIAVITSSFQVIREESRSSAFMAVDHDPSEEEKRFEADRPKRKSRGLRRAYEKSHWLWIVVILYSLLVQCLRTAYIRPGMDEFIQNSELGVSAVLLVEIFLRFAADWRDFPYHRRNWVDLSLAILTMIIQLPTIRYSGQPYAWLTVFQILRIYRVVLAVKLTRDLITLVLRHVSGILNLILFVFLLTFLAAIFASQLFRGELPVQDTQGNYLYVNFSTTYNSFLGMYQILSSENWTTIMYNVTRFDTMYNTAWYGAAFFILWFVLAYFIVLNMFIAVIQENFDVSEDQKRLQQVRTFLQQRETQLGSSNSGTLSLSRIFKFGYAKRQDPLDFGSAAVDMLLKDAVVKDFLDDSESGAADGGEPTSAAGTQTTAAGFLRESSGWLEQARDWLTKKLFRREPNPFYARLQLSKAYEELDPHTLAKEMVEATEQRKVTQREYLRLNPNYNVSLFMFRPDNPIRQFCQRIVGPGRGNERIQGRAPNPTIWYGFSIFIYMAIVAMVLLACVTTPLYEQEYFKSHPRTNTRFNWFVYTDIGFAGLFAVEAIIKVIADGFFWTPNAYFRSTWGFIDGIVLVTLWVNVVTSLRDPGGGSRAVGAFKALRALRLLNVSDSARDTFHSVIVLGGWKVISAAFVSLSLLIPFAIYGLNLFAGQMQKCNDTSGAVYNLSDCVGEYLASPYQWYFPAPRQVANSYYSFDTFGDALFILFQIVSQEGWIDVLNSAESVTGVFTQPAPFSRQGNALFFVIFNLLAAVFVLTLFISVFMRNYTEQTGVAFLTTDQRSWLELRKLLRQVAPSKRPNTKKKREGWQEWCYRRAVTKNGRWQRTMTGLLVFHLILLCLEWYPEPWVFSRTRDFLFLTLTLFYTAHIVIRVIGLSWTRFRKSAWDVYSVFAVSGTLVTTILDLSNFNNRDYVQLHKLFLVSVALMLIPRNNQLDQLFKTAAASFTAIANLLATWFVLFLLYAIALSQTFGLTRFGANETGNINVRTVPKALILLFRISMGEGWNQLMVDFASVQHPYCTTGSHYFEGDCGSQQWAWTLFISWNILSMYIFVNLFISLIYESFSYVYQRSSGLSVISREEIRRFKQAWAEFDPDGTGYISKEVFPRFLGELSGVFEMRIYDGDFSVRTLIEDCKLSDSGTSALPMDGPSSAVEIDLNKLNRRLTELPVQQIRTRRARMNIFYEEVLVSADPDRGISFNALLMILAHYKVINDNRSLKLEEYLRRRARLQRVEEAVNRNVVVGFFDTLYWARRFRRALDAKRSARMTGVPTFGVPEIFVHGEDEEDGEHDGTRATKFDIPSVSVTPVDFDPADIERSVAVGLRAPASGSDAGSSRTIASALGSTMRNRSGSINQHLDDPVELGRPSFDHELSASPARLTPRHRPSTSTSSIQPDWYFAAAMEGASPAGLTPPGSPGLTPNQTPFTPGGVAGGGGGARSRANSAVSQHEMVGMFSSSPWGASMERTMTTRRTSQNPPRRPSS</sequence>
<dbReference type="EMBL" id="JAUJLE010000058">
    <property type="protein sequence ID" value="KAK0993796.1"/>
    <property type="molecule type" value="Genomic_DNA"/>
</dbReference>
<dbReference type="Gene3D" id="1.10.238.10">
    <property type="entry name" value="EF-hand"/>
    <property type="match status" value="1"/>
</dbReference>
<dbReference type="InterPro" id="IPR011992">
    <property type="entry name" value="EF-hand-dom_pair"/>
</dbReference>
<keyword evidence="4" id="KW-0597">Phosphoprotein</keyword>
<evidence type="ECO:0000256" key="8">
    <source>
        <dbReference type="ARBA" id="ARBA00022737"/>
    </source>
</evidence>
<feature type="transmembrane region" description="Helical" evidence="21">
    <location>
        <begin position="1677"/>
        <end position="1697"/>
    </location>
</feature>
<comment type="function">
    <text evidence="16">RNA-binding nucleolar protein required for pre-rRNA processing. Involved in production of 18S rRNA and assembly of small ribosomal subunit.</text>
</comment>
<evidence type="ECO:0000256" key="21">
    <source>
        <dbReference type="SAM" id="Phobius"/>
    </source>
</evidence>
<proteinExistence type="inferred from homology"/>
<evidence type="ECO:0000256" key="4">
    <source>
        <dbReference type="ARBA" id="ARBA00022553"/>
    </source>
</evidence>
<feature type="compositionally biased region" description="Basic and acidic residues" evidence="20">
    <location>
        <begin position="948"/>
        <end position="960"/>
    </location>
</feature>
<dbReference type="FunFam" id="1.10.287.70:FF:000093">
    <property type="entry name" value="Calcium channel subunit Cch1"/>
    <property type="match status" value="1"/>
</dbReference>
<dbReference type="Pfam" id="PF00520">
    <property type="entry name" value="Ion_trans"/>
    <property type="match status" value="4"/>
</dbReference>
<feature type="transmembrane region" description="Helical" evidence="21">
    <location>
        <begin position="1275"/>
        <end position="1298"/>
    </location>
</feature>
<comment type="function">
    <text evidence="17">Voltage-gated, high-affinity calcium channel that functions together with MID1 to mediate calcium entry into cells. Required during conditions of environmental stress.</text>
</comment>
<dbReference type="InterPro" id="IPR033133">
    <property type="entry name" value="PUM-HD"/>
</dbReference>
<accession>A0AAN6QVH8</accession>
<comment type="similarity">
    <text evidence="18">Belongs to the calcium channel alpha-1 subunit (TC 1.A.1.11) family.</text>
</comment>
<feature type="compositionally biased region" description="Acidic residues" evidence="20">
    <location>
        <begin position="34"/>
        <end position="49"/>
    </location>
</feature>
<dbReference type="PROSITE" id="PS50222">
    <property type="entry name" value="EF_HAND_2"/>
    <property type="match status" value="1"/>
</dbReference>
<feature type="compositionally biased region" description="Basic and acidic residues" evidence="20">
    <location>
        <begin position="63"/>
        <end position="97"/>
    </location>
</feature>
<evidence type="ECO:0000256" key="17">
    <source>
        <dbReference type="ARBA" id="ARBA00057587"/>
    </source>
</evidence>
<feature type="region of interest" description="Disordered" evidence="20">
    <location>
        <begin position="2810"/>
        <end position="2855"/>
    </location>
</feature>
<dbReference type="GO" id="GO:0008331">
    <property type="term" value="F:high voltage-gated calcium channel activity"/>
    <property type="evidence" value="ECO:0007669"/>
    <property type="project" value="TreeGrafter"/>
</dbReference>
<dbReference type="Gene3D" id="1.10.287.70">
    <property type="match status" value="4"/>
</dbReference>
<feature type="transmembrane region" description="Helical" evidence="21">
    <location>
        <begin position="2207"/>
        <end position="2229"/>
    </location>
</feature>
<feature type="transmembrane region" description="Helical" evidence="21">
    <location>
        <begin position="1522"/>
        <end position="1542"/>
    </location>
</feature>
<keyword evidence="10" id="KW-0851">Voltage-gated channel</keyword>
<dbReference type="PANTHER" id="PTHR45628">
    <property type="entry name" value="VOLTAGE-DEPENDENT CALCIUM CHANNEL TYPE A SUBUNIT ALPHA-1"/>
    <property type="match status" value="1"/>
</dbReference>
<feature type="transmembrane region" description="Helical" evidence="21">
    <location>
        <begin position="1995"/>
        <end position="2017"/>
    </location>
</feature>
<keyword evidence="11 21" id="KW-1133">Transmembrane helix</keyword>
<reference evidence="24" key="1">
    <citation type="submission" date="2023-06" db="EMBL/GenBank/DDBJ databases">
        <title>Black Yeasts Isolated from many extreme environments.</title>
        <authorList>
            <person name="Coleine C."/>
            <person name="Stajich J.E."/>
            <person name="Selbmann L."/>
        </authorList>
    </citation>
    <scope>NUCLEOTIDE SEQUENCE</scope>
    <source>
        <strain evidence="24">CCFEE 5200</strain>
    </source>
</reference>
<gene>
    <name evidence="24" type="primary">CCH1_1</name>
    <name evidence="24" type="ORF">LTR91_007832</name>
</gene>
<dbReference type="SUPFAM" id="SSF48371">
    <property type="entry name" value="ARM repeat"/>
    <property type="match status" value="1"/>
</dbReference>
<evidence type="ECO:0000256" key="19">
    <source>
        <dbReference type="ARBA" id="ARBA00067459"/>
    </source>
</evidence>
<evidence type="ECO:0000256" key="10">
    <source>
        <dbReference type="ARBA" id="ARBA00022882"/>
    </source>
</evidence>
<evidence type="ECO:0000256" key="12">
    <source>
        <dbReference type="ARBA" id="ARBA00023065"/>
    </source>
</evidence>
<feature type="transmembrane region" description="Helical" evidence="21">
    <location>
        <begin position="1310"/>
        <end position="1329"/>
    </location>
</feature>
<comment type="subcellular location">
    <subcellularLocation>
        <location evidence="1">Cell membrane</location>
        <topology evidence="1">Multi-pass membrane protein</topology>
    </subcellularLocation>
</comment>
<feature type="domain" description="PUM-HD" evidence="23">
    <location>
        <begin position="99"/>
        <end position="444"/>
    </location>
</feature>
<feature type="transmembrane region" description="Helical" evidence="21">
    <location>
        <begin position="2029"/>
        <end position="2049"/>
    </location>
</feature>
<feature type="region of interest" description="Disordered" evidence="20">
    <location>
        <begin position="1"/>
        <end position="97"/>
    </location>
</feature>
<dbReference type="InterPro" id="IPR050599">
    <property type="entry name" value="VDCC_alpha-1_subunit"/>
</dbReference>
<evidence type="ECO:0000256" key="16">
    <source>
        <dbReference type="ARBA" id="ARBA00024893"/>
    </source>
</evidence>
<keyword evidence="14" id="KW-0325">Glycoprotein</keyword>
<keyword evidence="12" id="KW-0406">Ion transport</keyword>
<dbReference type="SUPFAM" id="SSF81324">
    <property type="entry name" value="Voltage-gated potassium channels"/>
    <property type="match status" value="4"/>
</dbReference>
<keyword evidence="6" id="KW-0107">Calcium channel</keyword>
<keyword evidence="3" id="KW-1003">Cell membrane</keyword>
<dbReference type="Gene3D" id="1.25.10.10">
    <property type="entry name" value="Leucine-rich Repeat Variant"/>
    <property type="match status" value="1"/>
</dbReference>
<evidence type="ECO:0000313" key="25">
    <source>
        <dbReference type="Proteomes" id="UP001175353"/>
    </source>
</evidence>
<organism evidence="24 25">
    <name type="scientific">Friedmanniomyces endolithicus</name>
    <dbReference type="NCBI Taxonomy" id="329885"/>
    <lineage>
        <taxon>Eukaryota</taxon>
        <taxon>Fungi</taxon>
        <taxon>Dikarya</taxon>
        <taxon>Ascomycota</taxon>
        <taxon>Pezizomycotina</taxon>
        <taxon>Dothideomycetes</taxon>
        <taxon>Dothideomycetidae</taxon>
        <taxon>Mycosphaerellales</taxon>
        <taxon>Teratosphaeriaceae</taxon>
        <taxon>Friedmanniomyces</taxon>
    </lineage>
</organism>
<feature type="compositionally biased region" description="Basic and acidic residues" evidence="20">
    <location>
        <begin position="740"/>
        <end position="763"/>
    </location>
</feature>
<keyword evidence="13 21" id="KW-0472">Membrane</keyword>
<keyword evidence="8" id="KW-0677">Repeat</keyword>
<dbReference type="FunFam" id="1.10.287.70:FF:000118">
    <property type="entry name" value="Calcium channel subunit Cch1"/>
    <property type="match status" value="1"/>
</dbReference>
<evidence type="ECO:0000256" key="15">
    <source>
        <dbReference type="ARBA" id="ARBA00023303"/>
    </source>
</evidence>
<feature type="compositionally biased region" description="Polar residues" evidence="20">
    <location>
        <begin position="987"/>
        <end position="998"/>
    </location>
</feature>
<evidence type="ECO:0000256" key="18">
    <source>
        <dbReference type="ARBA" id="ARBA00061395"/>
    </source>
</evidence>
<feature type="compositionally biased region" description="Low complexity" evidence="20">
    <location>
        <begin position="50"/>
        <end position="62"/>
    </location>
</feature>
<evidence type="ECO:0000256" key="9">
    <source>
        <dbReference type="ARBA" id="ARBA00022837"/>
    </source>
</evidence>
<dbReference type="InterPro" id="IPR016024">
    <property type="entry name" value="ARM-type_fold"/>
</dbReference>
<dbReference type="InterPro" id="IPR001313">
    <property type="entry name" value="Pumilio_RNA-bd_rpt"/>
</dbReference>
<feature type="transmembrane region" description="Helical" evidence="21">
    <location>
        <begin position="1250"/>
        <end position="1269"/>
    </location>
</feature>
<keyword evidence="2" id="KW-0813">Transport</keyword>